<dbReference type="Proteomes" id="UP001203338">
    <property type="component" value="Unassembled WGS sequence"/>
</dbReference>
<evidence type="ECO:0000313" key="2">
    <source>
        <dbReference type="Proteomes" id="UP001203338"/>
    </source>
</evidence>
<protein>
    <submittedName>
        <fullName evidence="1">Uncharacterized protein</fullName>
    </submittedName>
</protein>
<evidence type="ECO:0000313" key="1">
    <source>
        <dbReference type="EMBL" id="MCL6269527.1"/>
    </source>
</evidence>
<name>A0ABT0PFK5_9GAMM</name>
<sequence>MEASGLGTGSSLVTAQQDYSAKSAENKYHDGQKSFCRYTVLLVDAPVETRLRDAVNKLARIKSLRLFLPATLNMGDMSNQLNLLHVWQTLSPGTLESVEIVIPLEKPRVKGKLEVLAGLSLQGKSGIKLEGLSCSLINESDVSVLPKAQLAIKESIYGKNSPQKIAAELNSQGGLVLTPYHWQLFKNEIVYIDGENITSNKLILPEENHLPVNETKLIGSGCIAETYQALGAEAQLWQNLLLLVEQGTVLFSIAYGLHRYSEQYFFLSYIKAIVGSGWEKPTVVYVASDVAGIFFKKLLSSFDVNIIESEETLLTGLSGEELLQQLLRQKVTVLFYGGLPKPVFEKMVKVSNIPIVLEGANTAELAQSFGKPYVGIQITKNMPTRNSIPPEHQQAFSFWVSVTALLHNRRDWFGSVDSYYKNIVKAVGLAKASVIIDQIIKQNNQKQTEEVLDFNLSEGDKVRTLPDIDSTKSYIIDELIRMLFCFTEGVKEECFLCDFIPAFFNDLPAILQPESRTQKCRAENVYALVEQGKSAAFCSYLEQQLEILLQRFISDAITPNSTMAQLFEAIRRNTHASENNALVFAMNQIDFHKLGIE</sequence>
<gene>
    <name evidence="1" type="ORF">M3P05_06180</name>
</gene>
<dbReference type="EMBL" id="JAMFLX010000006">
    <property type="protein sequence ID" value="MCL6269527.1"/>
    <property type="molecule type" value="Genomic_DNA"/>
</dbReference>
<accession>A0ABT0PFK5</accession>
<proteinExistence type="predicted"/>
<dbReference type="RefSeq" id="WP_249698565.1">
    <property type="nucleotide sequence ID" value="NZ_JAMFLX010000006.1"/>
</dbReference>
<comment type="caution">
    <text evidence="1">The sequence shown here is derived from an EMBL/GenBank/DDBJ whole genome shotgun (WGS) entry which is preliminary data.</text>
</comment>
<keyword evidence="2" id="KW-1185">Reference proteome</keyword>
<organism evidence="1 2">
    <name type="scientific">Parendozoicomonas callyspongiae</name>
    <dbReference type="NCBI Taxonomy" id="2942213"/>
    <lineage>
        <taxon>Bacteria</taxon>
        <taxon>Pseudomonadati</taxon>
        <taxon>Pseudomonadota</taxon>
        <taxon>Gammaproteobacteria</taxon>
        <taxon>Oceanospirillales</taxon>
        <taxon>Endozoicomonadaceae</taxon>
        <taxon>Parendozoicomonas</taxon>
    </lineage>
</organism>
<reference evidence="1 2" key="1">
    <citation type="submission" date="2022-05" db="EMBL/GenBank/DDBJ databases">
        <authorList>
            <person name="Park J.-S."/>
        </authorList>
    </citation>
    <scope>NUCLEOTIDE SEQUENCE [LARGE SCALE GENOMIC DNA]</scope>
    <source>
        <strain evidence="1 2">2012CJ34-2</strain>
    </source>
</reference>